<keyword evidence="1" id="KW-0812">Transmembrane</keyword>
<dbReference type="Proteomes" id="UP000318138">
    <property type="component" value="Chromosome"/>
</dbReference>
<feature type="transmembrane region" description="Helical" evidence="1">
    <location>
        <begin position="13"/>
        <end position="34"/>
    </location>
</feature>
<keyword evidence="1" id="KW-1133">Transmembrane helix</keyword>
<protein>
    <submittedName>
        <fullName evidence="2">Uncharacterized protein</fullName>
    </submittedName>
</protein>
<organism evidence="2 3">
    <name type="scientific">Paenalkalicoccus suaedae</name>
    <dbReference type="NCBI Taxonomy" id="2592382"/>
    <lineage>
        <taxon>Bacteria</taxon>
        <taxon>Bacillati</taxon>
        <taxon>Bacillota</taxon>
        <taxon>Bacilli</taxon>
        <taxon>Bacillales</taxon>
        <taxon>Bacillaceae</taxon>
        <taxon>Paenalkalicoccus</taxon>
    </lineage>
</organism>
<dbReference type="EMBL" id="CP041372">
    <property type="protein sequence ID" value="QKS70323.1"/>
    <property type="molecule type" value="Genomic_DNA"/>
</dbReference>
<evidence type="ECO:0000313" key="3">
    <source>
        <dbReference type="Proteomes" id="UP000318138"/>
    </source>
</evidence>
<accession>A0A859FAI3</accession>
<evidence type="ECO:0000256" key="1">
    <source>
        <dbReference type="SAM" id="Phobius"/>
    </source>
</evidence>
<evidence type="ECO:0000313" key="2">
    <source>
        <dbReference type="EMBL" id="QKS70323.1"/>
    </source>
</evidence>
<keyword evidence="1" id="KW-0472">Membrane</keyword>
<keyword evidence="3" id="KW-1185">Reference proteome</keyword>
<sequence length="71" mass="7782">MISLSSSVIVSDLVILVILVGVSALTGYLVSAFFKQLFIDIIKKKYFSVPLIGVSSGIMMLILFTRVFQPI</sequence>
<dbReference type="AlphaFoldDB" id="A0A859FAI3"/>
<feature type="transmembrane region" description="Helical" evidence="1">
    <location>
        <begin position="46"/>
        <end position="68"/>
    </location>
</feature>
<dbReference type="KEGG" id="psua:FLK61_26570"/>
<gene>
    <name evidence="2" type="ORF">FLK61_26570</name>
</gene>
<reference evidence="3" key="1">
    <citation type="submission" date="2019-07" db="EMBL/GenBank/DDBJ databases">
        <title>Bacillus alkalisoli sp. nov. isolated from saline soil.</title>
        <authorList>
            <person name="Sun J.-Q."/>
            <person name="Xu L."/>
        </authorList>
    </citation>
    <scope>NUCLEOTIDE SEQUENCE [LARGE SCALE GENOMIC DNA]</scope>
    <source>
        <strain evidence="3">M4U3P1</strain>
    </source>
</reference>
<name>A0A859FAI3_9BACI</name>
<proteinExistence type="predicted"/>